<dbReference type="Proteomes" id="UP001501237">
    <property type="component" value="Unassembled WGS sequence"/>
</dbReference>
<comment type="caution">
    <text evidence="2">The sequence shown here is derived from an EMBL/GenBank/DDBJ whole genome shotgun (WGS) entry which is preliminary data.</text>
</comment>
<evidence type="ECO:0000256" key="1">
    <source>
        <dbReference type="SAM" id="MobiDB-lite"/>
    </source>
</evidence>
<keyword evidence="3" id="KW-1185">Reference proteome</keyword>
<gene>
    <name evidence="2" type="ORF">GCM10010468_51750</name>
</gene>
<accession>A0ABP6QFX9</accession>
<reference evidence="3" key="1">
    <citation type="journal article" date="2019" name="Int. J. Syst. Evol. Microbiol.">
        <title>The Global Catalogue of Microorganisms (GCM) 10K type strain sequencing project: providing services to taxonomists for standard genome sequencing and annotation.</title>
        <authorList>
            <consortium name="The Broad Institute Genomics Platform"/>
            <consortium name="The Broad Institute Genome Sequencing Center for Infectious Disease"/>
            <person name="Wu L."/>
            <person name="Ma J."/>
        </authorList>
    </citation>
    <scope>NUCLEOTIDE SEQUENCE [LARGE SCALE GENOMIC DNA]</scope>
    <source>
        <strain evidence="3">JCM 9377</strain>
    </source>
</reference>
<name>A0ABP6QFX9_9ACTN</name>
<sequence>MTSSAAPGVDHAVEIGIRYRSPSAIAATPIVTDSTSSPDAASRSLAPTARSPASTTANELANPTTASTTPAITGCTTPPRGDPDGSPDPAPPDPAKPDGRGPGSTALVFFRTGPPLMVFRKWNDNPAAGVPQTEREGAD</sequence>
<protein>
    <submittedName>
        <fullName evidence="2">Uncharacterized protein</fullName>
    </submittedName>
</protein>
<evidence type="ECO:0000313" key="3">
    <source>
        <dbReference type="Proteomes" id="UP001501237"/>
    </source>
</evidence>
<feature type="compositionally biased region" description="Polar residues" evidence="1">
    <location>
        <begin position="58"/>
        <end position="76"/>
    </location>
</feature>
<dbReference type="EMBL" id="BAAAUV010000014">
    <property type="protein sequence ID" value="GAA3224595.1"/>
    <property type="molecule type" value="Genomic_DNA"/>
</dbReference>
<feature type="compositionally biased region" description="Low complexity" evidence="1">
    <location>
        <begin position="40"/>
        <end position="57"/>
    </location>
</feature>
<proteinExistence type="predicted"/>
<organism evidence="2 3">
    <name type="scientific">Actinocorallia longicatena</name>
    <dbReference type="NCBI Taxonomy" id="111803"/>
    <lineage>
        <taxon>Bacteria</taxon>
        <taxon>Bacillati</taxon>
        <taxon>Actinomycetota</taxon>
        <taxon>Actinomycetes</taxon>
        <taxon>Streptosporangiales</taxon>
        <taxon>Thermomonosporaceae</taxon>
        <taxon>Actinocorallia</taxon>
    </lineage>
</organism>
<feature type="region of interest" description="Disordered" evidence="1">
    <location>
        <begin position="18"/>
        <end position="109"/>
    </location>
</feature>
<evidence type="ECO:0000313" key="2">
    <source>
        <dbReference type="EMBL" id="GAA3224595.1"/>
    </source>
</evidence>